<dbReference type="InterPro" id="IPR025275">
    <property type="entry name" value="DUF4015"/>
</dbReference>
<dbReference type="Proteomes" id="UP000247476">
    <property type="component" value="Unassembled WGS sequence"/>
</dbReference>
<feature type="signal peptide" evidence="2">
    <location>
        <begin position="1"/>
        <end position="22"/>
    </location>
</feature>
<evidence type="ECO:0000313" key="4">
    <source>
        <dbReference type="EMBL" id="PYI51099.1"/>
    </source>
</evidence>
<keyword evidence="2" id="KW-0732">Signal</keyword>
<sequence>MNAVVKLILCACLLLAAGCQSARHGQPDPSPTPDTPQTAQSADIKPSTGDKTQPSKEAPASPANPTPPNETRVDHAAPSPDTEPSRQPRPKAKGIYVSGWAAGTSKMNELIRLVEQTELNAMVIDVKNDSGQLTYDSHLPQADEFGTDAKHMIPDIRSLLSRLKEKRIYTIARIVVFKDPYMAGKRQDWAMHAKTGQVWTDKRGVSWVNPYNTKVWRYTLDIAKEAADLGFDEIQFDYVRFPDNGQKVDREVAFQNPNGWTKATAIRSFLKQAKSELGPKGVYVSADVFGMTTTVPHDMGIGQKWEELAPEIDVISPMIYPSHYGNGALGIKNPDLQPYVIVQKAVSDALKRNEALTLANVKPAAIRPWLQDFTATWVKPHKTYGNADVRAQIQAAKELGVDEYLLWNAGCTYTFR</sequence>
<accession>A0A2V5JWF1</accession>
<evidence type="ECO:0000256" key="2">
    <source>
        <dbReference type="SAM" id="SignalP"/>
    </source>
</evidence>
<dbReference type="PROSITE" id="PS51257">
    <property type="entry name" value="PROKAR_LIPOPROTEIN"/>
    <property type="match status" value="1"/>
</dbReference>
<dbReference type="Pfam" id="PF13200">
    <property type="entry name" value="DUF4015"/>
    <property type="match status" value="1"/>
</dbReference>
<name>A0A2V5JWF1_9BACL</name>
<organism evidence="4 5">
    <name type="scientific">Paenibacillus flagellatus</name>
    <dbReference type="NCBI Taxonomy" id="2211139"/>
    <lineage>
        <taxon>Bacteria</taxon>
        <taxon>Bacillati</taxon>
        <taxon>Bacillota</taxon>
        <taxon>Bacilli</taxon>
        <taxon>Bacillales</taxon>
        <taxon>Paenibacillaceae</taxon>
        <taxon>Paenibacillus</taxon>
    </lineage>
</organism>
<feature type="domain" description="DUF4015" evidence="3">
    <location>
        <begin position="94"/>
        <end position="413"/>
    </location>
</feature>
<evidence type="ECO:0000313" key="5">
    <source>
        <dbReference type="Proteomes" id="UP000247476"/>
    </source>
</evidence>
<protein>
    <submittedName>
        <fullName evidence="4">GTP-binding protein</fullName>
    </submittedName>
</protein>
<feature type="region of interest" description="Disordered" evidence="1">
    <location>
        <begin position="21"/>
        <end position="92"/>
    </location>
</feature>
<feature type="chain" id="PRO_5015855396" evidence="2">
    <location>
        <begin position="23"/>
        <end position="416"/>
    </location>
</feature>
<comment type="caution">
    <text evidence="4">The sequence shown here is derived from an EMBL/GenBank/DDBJ whole genome shotgun (WGS) entry which is preliminary data.</text>
</comment>
<keyword evidence="5" id="KW-1185">Reference proteome</keyword>
<proteinExistence type="predicted"/>
<dbReference type="AlphaFoldDB" id="A0A2V5JWF1"/>
<reference evidence="4 5" key="1">
    <citation type="submission" date="2018-05" db="EMBL/GenBank/DDBJ databases">
        <title>Paenibacillus flagellatus sp. nov., isolated from selenium mineral soil.</title>
        <authorList>
            <person name="Dai X."/>
        </authorList>
    </citation>
    <scope>NUCLEOTIDE SEQUENCE [LARGE SCALE GENOMIC DNA]</scope>
    <source>
        <strain evidence="4 5">DXL2</strain>
    </source>
</reference>
<gene>
    <name evidence="4" type="ORF">DLM86_25730</name>
</gene>
<dbReference type="EMBL" id="QJVJ01000014">
    <property type="protein sequence ID" value="PYI51099.1"/>
    <property type="molecule type" value="Genomic_DNA"/>
</dbReference>
<dbReference type="Gene3D" id="3.20.20.80">
    <property type="entry name" value="Glycosidases"/>
    <property type="match status" value="1"/>
</dbReference>
<dbReference type="RefSeq" id="WP_110842942.1">
    <property type="nucleotide sequence ID" value="NZ_QJVJ01000014.1"/>
</dbReference>
<evidence type="ECO:0000259" key="3">
    <source>
        <dbReference type="Pfam" id="PF13200"/>
    </source>
</evidence>
<dbReference type="InterPro" id="IPR017853">
    <property type="entry name" value="GH"/>
</dbReference>
<dbReference type="SUPFAM" id="SSF51445">
    <property type="entry name" value="(Trans)glycosidases"/>
    <property type="match status" value="1"/>
</dbReference>
<evidence type="ECO:0000256" key="1">
    <source>
        <dbReference type="SAM" id="MobiDB-lite"/>
    </source>
</evidence>
<dbReference type="OrthoDB" id="9774125at2"/>